<protein>
    <submittedName>
        <fullName evidence="2">Uncharacterized protein</fullName>
    </submittedName>
</protein>
<keyword evidence="1" id="KW-1133">Transmembrane helix</keyword>
<evidence type="ECO:0000313" key="2">
    <source>
        <dbReference type="EMBL" id="KAA6329074.1"/>
    </source>
</evidence>
<dbReference type="EMBL" id="SNRY01001708">
    <property type="protein sequence ID" value="KAA6329074.1"/>
    <property type="molecule type" value="Genomic_DNA"/>
</dbReference>
<name>A0A5J4R6X9_9ZZZZ</name>
<comment type="caution">
    <text evidence="2">The sequence shown here is derived from an EMBL/GenBank/DDBJ whole genome shotgun (WGS) entry which is preliminary data.</text>
</comment>
<feature type="transmembrane region" description="Helical" evidence="1">
    <location>
        <begin position="128"/>
        <end position="146"/>
    </location>
</feature>
<reference evidence="2" key="1">
    <citation type="submission" date="2019-03" db="EMBL/GenBank/DDBJ databases">
        <title>Single cell metagenomics reveals metabolic interactions within the superorganism composed of flagellate Streblomastix strix and complex community of Bacteroidetes bacteria on its surface.</title>
        <authorList>
            <person name="Treitli S.C."/>
            <person name="Kolisko M."/>
            <person name="Husnik F."/>
            <person name="Keeling P."/>
            <person name="Hampl V."/>
        </authorList>
    </citation>
    <scope>NUCLEOTIDE SEQUENCE</scope>
    <source>
        <strain evidence="2">STM</strain>
    </source>
</reference>
<keyword evidence="1" id="KW-0472">Membrane</keyword>
<keyword evidence="1" id="KW-0812">Transmembrane</keyword>
<sequence>MADNCKNNPRIHSAHDAMMAEIIVKELEKFSNSHELIMESTKKILAWYNSIGILIEKMEQRDQTIDKCIKDLQLSSEQYRQLTELSMDMAKELREANEQGIGIEPDSLDKVIAAVQKANESIREHIRWLTYGVGTAFGILLVLALMF</sequence>
<gene>
    <name evidence="2" type="ORF">EZS27_022090</name>
</gene>
<dbReference type="AlphaFoldDB" id="A0A5J4R6X9"/>
<proteinExistence type="predicted"/>
<evidence type="ECO:0000256" key="1">
    <source>
        <dbReference type="SAM" id="Phobius"/>
    </source>
</evidence>
<accession>A0A5J4R6X9</accession>
<organism evidence="2">
    <name type="scientific">termite gut metagenome</name>
    <dbReference type="NCBI Taxonomy" id="433724"/>
    <lineage>
        <taxon>unclassified sequences</taxon>
        <taxon>metagenomes</taxon>
        <taxon>organismal metagenomes</taxon>
    </lineage>
</organism>